<dbReference type="AlphaFoldDB" id="A0A2W5PNF6"/>
<gene>
    <name evidence="3" type="ORF">DI551_05565</name>
</gene>
<dbReference type="GO" id="GO:0005737">
    <property type="term" value="C:cytoplasm"/>
    <property type="evidence" value="ECO:0007669"/>
    <property type="project" value="TreeGrafter"/>
</dbReference>
<dbReference type="PANTHER" id="PTHR48100">
    <property type="entry name" value="BROAD-SPECIFICITY PHOSPHATASE YOR283W-RELATED"/>
    <property type="match status" value="1"/>
</dbReference>
<sequence length="189" mass="20627">MILHRKIFYAVRHGQTHDNAAHVISGGGRDPDLTDFGREQAQKAAQTFALLSPVPTRIIASTLKRTHQTASLIAPHIPHEIDARLNERYLGELDGLISEQEQIKRGTLPGEENVADQAARVIGALNDHLQHDAVALFVAHGGTLRRILEAANLKGKVEAHNAVIYGFAPEGTADWRVFAASAEQKIISE</sequence>
<evidence type="ECO:0000256" key="1">
    <source>
        <dbReference type="PIRSR" id="PIRSR613078-1"/>
    </source>
</evidence>
<feature type="binding site" evidence="2">
    <location>
        <position position="65"/>
    </location>
    <ligand>
        <name>substrate</name>
    </ligand>
</feature>
<organism evidence="3 4">
    <name type="scientific">Micavibrio aeruginosavorus</name>
    <dbReference type="NCBI Taxonomy" id="349221"/>
    <lineage>
        <taxon>Bacteria</taxon>
        <taxon>Pseudomonadati</taxon>
        <taxon>Bdellovibrionota</taxon>
        <taxon>Bdellovibrionia</taxon>
        <taxon>Bdellovibrionales</taxon>
        <taxon>Pseudobdellovibrionaceae</taxon>
        <taxon>Micavibrio</taxon>
    </lineage>
</organism>
<dbReference type="GO" id="GO:0016791">
    <property type="term" value="F:phosphatase activity"/>
    <property type="evidence" value="ECO:0007669"/>
    <property type="project" value="TreeGrafter"/>
</dbReference>
<proteinExistence type="predicted"/>
<feature type="active site" description="Proton donor/acceptor" evidence="1">
    <location>
        <position position="87"/>
    </location>
</feature>
<evidence type="ECO:0000313" key="3">
    <source>
        <dbReference type="EMBL" id="PZQ46217.1"/>
    </source>
</evidence>
<dbReference type="InterPro" id="IPR013078">
    <property type="entry name" value="His_Pase_superF_clade-1"/>
</dbReference>
<dbReference type="CDD" id="cd07067">
    <property type="entry name" value="HP_PGM_like"/>
    <property type="match status" value="1"/>
</dbReference>
<evidence type="ECO:0000256" key="2">
    <source>
        <dbReference type="PIRSR" id="PIRSR613078-2"/>
    </source>
</evidence>
<dbReference type="SMART" id="SM00855">
    <property type="entry name" value="PGAM"/>
    <property type="match status" value="1"/>
</dbReference>
<reference evidence="3 4" key="1">
    <citation type="submission" date="2017-08" db="EMBL/GenBank/DDBJ databases">
        <title>Infants hospitalized years apart are colonized by the same room-sourced microbial strains.</title>
        <authorList>
            <person name="Brooks B."/>
            <person name="Olm M.R."/>
            <person name="Firek B.A."/>
            <person name="Baker R."/>
            <person name="Thomas B.C."/>
            <person name="Morowitz M.J."/>
            <person name="Banfield J.F."/>
        </authorList>
    </citation>
    <scope>NUCLEOTIDE SEQUENCE [LARGE SCALE GENOMIC DNA]</scope>
    <source>
        <strain evidence="3">S2_005_002_R2_29</strain>
    </source>
</reference>
<accession>A0A2W5PNF6</accession>
<feature type="binding site" evidence="2">
    <location>
        <begin position="12"/>
        <end position="19"/>
    </location>
    <ligand>
        <name>substrate</name>
    </ligand>
</feature>
<dbReference type="Proteomes" id="UP000249417">
    <property type="component" value="Unassembled WGS sequence"/>
</dbReference>
<feature type="active site" description="Tele-phosphohistidine intermediate" evidence="1">
    <location>
        <position position="13"/>
    </location>
</feature>
<dbReference type="EMBL" id="QFQB01000030">
    <property type="protein sequence ID" value="PZQ46217.1"/>
    <property type="molecule type" value="Genomic_DNA"/>
</dbReference>
<dbReference type="Gene3D" id="3.40.50.1240">
    <property type="entry name" value="Phosphoglycerate mutase-like"/>
    <property type="match status" value="1"/>
</dbReference>
<name>A0A2W5PNF6_9BACT</name>
<evidence type="ECO:0008006" key="5">
    <source>
        <dbReference type="Google" id="ProtNLM"/>
    </source>
</evidence>
<dbReference type="SUPFAM" id="SSF53254">
    <property type="entry name" value="Phosphoglycerate mutase-like"/>
    <property type="match status" value="1"/>
</dbReference>
<evidence type="ECO:0000313" key="4">
    <source>
        <dbReference type="Proteomes" id="UP000249417"/>
    </source>
</evidence>
<dbReference type="Pfam" id="PF00300">
    <property type="entry name" value="His_Phos_1"/>
    <property type="match status" value="1"/>
</dbReference>
<dbReference type="InterPro" id="IPR029033">
    <property type="entry name" value="His_PPase_superfam"/>
</dbReference>
<dbReference type="PANTHER" id="PTHR48100:SF1">
    <property type="entry name" value="HISTIDINE PHOSPHATASE FAMILY PROTEIN-RELATED"/>
    <property type="match status" value="1"/>
</dbReference>
<comment type="caution">
    <text evidence="3">The sequence shown here is derived from an EMBL/GenBank/DDBJ whole genome shotgun (WGS) entry which is preliminary data.</text>
</comment>
<dbReference type="InterPro" id="IPR050275">
    <property type="entry name" value="PGM_Phosphatase"/>
</dbReference>
<protein>
    <recommendedName>
        <fullName evidence="5">Histidine phosphatase family protein</fullName>
    </recommendedName>
</protein>